<feature type="domain" description="EamA" evidence="2">
    <location>
        <begin position="11"/>
        <end position="137"/>
    </location>
</feature>
<dbReference type="GO" id="GO:0016020">
    <property type="term" value="C:membrane"/>
    <property type="evidence" value="ECO:0007669"/>
    <property type="project" value="InterPro"/>
</dbReference>
<protein>
    <submittedName>
        <fullName evidence="3">DMT family transporter</fullName>
    </submittedName>
</protein>
<dbReference type="InterPro" id="IPR000620">
    <property type="entry name" value="EamA_dom"/>
</dbReference>
<feature type="transmembrane region" description="Helical" evidence="1">
    <location>
        <begin position="244"/>
        <end position="264"/>
    </location>
</feature>
<dbReference type="AlphaFoldDB" id="A0A9X4BIN0"/>
<evidence type="ECO:0000313" key="3">
    <source>
        <dbReference type="EMBL" id="MDC8011279.1"/>
    </source>
</evidence>
<keyword evidence="1" id="KW-1133">Transmembrane helix</keyword>
<evidence type="ECO:0000256" key="1">
    <source>
        <dbReference type="SAM" id="Phobius"/>
    </source>
</evidence>
<feature type="transmembrane region" description="Helical" evidence="1">
    <location>
        <begin position="181"/>
        <end position="202"/>
    </location>
</feature>
<comment type="caution">
    <text evidence="3">The sequence shown here is derived from an EMBL/GenBank/DDBJ whole genome shotgun (WGS) entry which is preliminary data.</text>
</comment>
<feature type="transmembrane region" description="Helical" evidence="1">
    <location>
        <begin position="150"/>
        <end position="169"/>
    </location>
</feature>
<feature type="domain" description="EamA" evidence="2">
    <location>
        <begin position="150"/>
        <end position="286"/>
    </location>
</feature>
<keyword evidence="1" id="KW-0472">Membrane</keyword>
<keyword evidence="1" id="KW-0812">Transmembrane</keyword>
<dbReference type="RefSeq" id="WP_263543699.1">
    <property type="nucleotide sequence ID" value="NZ_JAOVZO020000001.1"/>
</dbReference>
<gene>
    <name evidence="3" type="ORF">OD750_001825</name>
</gene>
<feature type="transmembrane region" description="Helical" evidence="1">
    <location>
        <begin position="270"/>
        <end position="289"/>
    </location>
</feature>
<feature type="transmembrane region" description="Helical" evidence="1">
    <location>
        <begin position="89"/>
        <end position="113"/>
    </location>
</feature>
<dbReference type="Pfam" id="PF00892">
    <property type="entry name" value="EamA"/>
    <property type="match status" value="2"/>
</dbReference>
<dbReference type="Proteomes" id="UP001139971">
    <property type="component" value="Unassembled WGS sequence"/>
</dbReference>
<sequence>MNPSPRKALVALAAGAAVISWTSIFVRLAHVAPTVSAFYRMAFGGAMLALVLIAQRRWTKPTLRDIGWMLLPASAFALDLFLWHRSIAYIGPGLATLIGNFQVFVMALAGWLVYRERIGLRFLAGLMLAFAGLWMLVGRGWNAFDPQYRLGVWFGILTGIAYAAYMLTFRHAQKEKLTLGPMPLMCLNSLLCAVLLAAVAALEGESFAIPDMQSLWALLALALSGQVLGGLLIVWAMPQLAASVVGMMLLLQPGLSFALDVAIFGRPTTTLDWIGLAVSLIGIFLATGIQKTDNGKS</sequence>
<keyword evidence="4" id="KW-1185">Reference proteome</keyword>
<evidence type="ECO:0000259" key="2">
    <source>
        <dbReference type="Pfam" id="PF00892"/>
    </source>
</evidence>
<dbReference type="PANTHER" id="PTHR22911">
    <property type="entry name" value="ACYL-MALONYL CONDENSING ENZYME-RELATED"/>
    <property type="match status" value="1"/>
</dbReference>
<proteinExistence type="predicted"/>
<feature type="transmembrane region" description="Helical" evidence="1">
    <location>
        <begin position="120"/>
        <end position="138"/>
    </location>
</feature>
<accession>A0A9X4BIN0</accession>
<dbReference type="InterPro" id="IPR037185">
    <property type="entry name" value="EmrE-like"/>
</dbReference>
<reference evidence="3" key="1">
    <citation type="submission" date="2023-02" db="EMBL/GenBank/DDBJ databases">
        <title>Tahibacter soli sp. nov. isolated from soil.</title>
        <authorList>
            <person name="Baek J.H."/>
            <person name="Lee J.K."/>
            <person name="Choi D.G."/>
            <person name="Jeon C.O."/>
        </authorList>
    </citation>
    <scope>NUCLEOTIDE SEQUENCE</scope>
    <source>
        <strain evidence="3">BL</strain>
    </source>
</reference>
<feature type="transmembrane region" description="Helical" evidence="1">
    <location>
        <begin position="38"/>
        <end position="54"/>
    </location>
</feature>
<evidence type="ECO:0000313" key="4">
    <source>
        <dbReference type="Proteomes" id="UP001139971"/>
    </source>
</evidence>
<organism evidence="3 4">
    <name type="scientific">Tahibacter soli</name>
    <dbReference type="NCBI Taxonomy" id="2983605"/>
    <lineage>
        <taxon>Bacteria</taxon>
        <taxon>Pseudomonadati</taxon>
        <taxon>Pseudomonadota</taxon>
        <taxon>Gammaproteobacteria</taxon>
        <taxon>Lysobacterales</taxon>
        <taxon>Rhodanobacteraceae</taxon>
        <taxon>Tahibacter</taxon>
    </lineage>
</organism>
<feature type="transmembrane region" description="Helical" evidence="1">
    <location>
        <begin position="66"/>
        <end position="83"/>
    </location>
</feature>
<name>A0A9X4BIN0_9GAMM</name>
<dbReference type="EMBL" id="JAOVZO020000001">
    <property type="protein sequence ID" value="MDC8011279.1"/>
    <property type="molecule type" value="Genomic_DNA"/>
</dbReference>
<feature type="transmembrane region" description="Helical" evidence="1">
    <location>
        <begin position="214"/>
        <end position="237"/>
    </location>
</feature>
<dbReference type="SUPFAM" id="SSF103481">
    <property type="entry name" value="Multidrug resistance efflux transporter EmrE"/>
    <property type="match status" value="2"/>
</dbReference>